<evidence type="ECO:0000256" key="2">
    <source>
        <dbReference type="ARBA" id="ARBA00022448"/>
    </source>
</evidence>
<protein>
    <submittedName>
        <fullName evidence="9">MFS transporter</fullName>
    </submittedName>
</protein>
<dbReference type="PROSITE" id="PS50850">
    <property type="entry name" value="MFS"/>
    <property type="match status" value="1"/>
</dbReference>
<evidence type="ECO:0000259" key="8">
    <source>
        <dbReference type="PROSITE" id="PS50850"/>
    </source>
</evidence>
<dbReference type="RefSeq" id="WP_238018454.1">
    <property type="nucleotide sequence ID" value="NZ_JAIFZM010000003.1"/>
</dbReference>
<dbReference type="InterPro" id="IPR011701">
    <property type="entry name" value="MFS"/>
</dbReference>
<gene>
    <name evidence="9" type="ORF">K3T81_04090</name>
</gene>
<feature type="domain" description="Major facilitator superfamily (MFS) profile" evidence="8">
    <location>
        <begin position="1"/>
        <end position="402"/>
    </location>
</feature>
<feature type="transmembrane region" description="Helical" evidence="7">
    <location>
        <begin position="380"/>
        <end position="398"/>
    </location>
</feature>
<comment type="subcellular location">
    <subcellularLocation>
        <location evidence="1">Cell membrane</location>
        <topology evidence="1">Multi-pass membrane protein</topology>
    </subcellularLocation>
</comment>
<dbReference type="Gene3D" id="1.20.1250.20">
    <property type="entry name" value="MFS general substrate transporter like domains"/>
    <property type="match status" value="1"/>
</dbReference>
<keyword evidence="3" id="KW-1003">Cell membrane</keyword>
<dbReference type="GO" id="GO:0005886">
    <property type="term" value="C:plasma membrane"/>
    <property type="evidence" value="ECO:0007669"/>
    <property type="project" value="UniProtKB-SubCell"/>
</dbReference>
<evidence type="ECO:0000256" key="6">
    <source>
        <dbReference type="ARBA" id="ARBA00023136"/>
    </source>
</evidence>
<evidence type="ECO:0000256" key="3">
    <source>
        <dbReference type="ARBA" id="ARBA00022475"/>
    </source>
</evidence>
<dbReference type="Proteomes" id="UP001199631">
    <property type="component" value="Unassembled WGS sequence"/>
</dbReference>
<sequence>MKEKSNRKYPTLFLFKVGISNIGEWVYFISLNLIVLNITGSALAVTGLYLIKPLAVLLTNFWAGSLIDRMNKRRLLMGLDLFRGMVIGFLPLFATSLPLIYVTVLIVNMAASMFEPASMAYMTKLIPPKKRKQFNSIHSFVTSGAFLVGPAVAGILFFIGSPILAIYINGFALIIAGLTTWLLPDLEKGKIVSEQEKANTIGVIRKDWQAVLTFSLTNRYVFVIYFLFSSVMLVLASAVDSLEAAFAKQVLFLSDSEYGFLVTIAGTGIIIGASINTLIVQKLKTSLLIGGGAVFVTIGYIVYAFSTNFLIAGIGFFILAFFISFANTGFLTFYQHHIPSDMMGRIGSFYNLLEAILIIVATGFMGIATLFISIRLTVSLGVFLMFVLSVVLLGASVLPSRRRFFQSPIADQ</sequence>
<evidence type="ECO:0000313" key="10">
    <source>
        <dbReference type="Proteomes" id="UP001199631"/>
    </source>
</evidence>
<evidence type="ECO:0000256" key="1">
    <source>
        <dbReference type="ARBA" id="ARBA00004651"/>
    </source>
</evidence>
<name>A0AAW5B2L8_9BACI</name>
<dbReference type="AlphaFoldDB" id="A0AAW5B2L8"/>
<dbReference type="PRINTS" id="PR01988">
    <property type="entry name" value="EXPORTERBACE"/>
</dbReference>
<keyword evidence="4 7" id="KW-0812">Transmembrane</keyword>
<evidence type="ECO:0000256" key="7">
    <source>
        <dbReference type="SAM" id="Phobius"/>
    </source>
</evidence>
<evidence type="ECO:0000313" key="9">
    <source>
        <dbReference type="EMBL" id="MCG3418325.1"/>
    </source>
</evidence>
<feature type="transmembrane region" description="Helical" evidence="7">
    <location>
        <begin position="311"/>
        <end position="334"/>
    </location>
</feature>
<evidence type="ECO:0000256" key="4">
    <source>
        <dbReference type="ARBA" id="ARBA00022692"/>
    </source>
</evidence>
<organism evidence="9 10">
    <name type="scientific">Oceanobacillus jordanicus</name>
    <dbReference type="NCBI Taxonomy" id="2867266"/>
    <lineage>
        <taxon>Bacteria</taxon>
        <taxon>Bacillati</taxon>
        <taxon>Bacillota</taxon>
        <taxon>Bacilli</taxon>
        <taxon>Bacillales</taxon>
        <taxon>Bacillaceae</taxon>
        <taxon>Oceanobacillus</taxon>
    </lineage>
</organism>
<dbReference type="InterPro" id="IPR022324">
    <property type="entry name" value="Bacilysin_exporter_BacE_put"/>
</dbReference>
<feature type="transmembrane region" description="Helical" evidence="7">
    <location>
        <begin position="355"/>
        <end position="374"/>
    </location>
</feature>
<keyword evidence="6 7" id="KW-0472">Membrane</keyword>
<dbReference type="PANTHER" id="PTHR43266:SF2">
    <property type="entry name" value="MAJOR FACILITATOR SUPERFAMILY (MFS) PROFILE DOMAIN-CONTAINING PROTEIN"/>
    <property type="match status" value="1"/>
</dbReference>
<feature type="transmembrane region" description="Helical" evidence="7">
    <location>
        <begin position="287"/>
        <end position="305"/>
    </location>
</feature>
<accession>A0AAW5B2L8</accession>
<dbReference type="EMBL" id="JAIFZM010000003">
    <property type="protein sequence ID" value="MCG3418325.1"/>
    <property type="molecule type" value="Genomic_DNA"/>
</dbReference>
<keyword evidence="5 7" id="KW-1133">Transmembrane helix</keyword>
<dbReference type="CDD" id="cd06173">
    <property type="entry name" value="MFS_MefA_like"/>
    <property type="match status" value="1"/>
</dbReference>
<comment type="caution">
    <text evidence="9">The sequence shown here is derived from an EMBL/GenBank/DDBJ whole genome shotgun (WGS) entry which is preliminary data.</text>
</comment>
<feature type="transmembrane region" description="Helical" evidence="7">
    <location>
        <begin position="220"/>
        <end position="238"/>
    </location>
</feature>
<feature type="transmembrane region" description="Helical" evidence="7">
    <location>
        <begin position="164"/>
        <end position="183"/>
    </location>
</feature>
<dbReference type="InterPro" id="IPR036259">
    <property type="entry name" value="MFS_trans_sf"/>
</dbReference>
<proteinExistence type="predicted"/>
<feature type="transmembrane region" description="Helical" evidence="7">
    <location>
        <begin position="134"/>
        <end position="158"/>
    </location>
</feature>
<dbReference type="SUPFAM" id="SSF103473">
    <property type="entry name" value="MFS general substrate transporter"/>
    <property type="match status" value="1"/>
</dbReference>
<dbReference type="PANTHER" id="PTHR43266">
    <property type="entry name" value="MACROLIDE-EFFLUX PROTEIN"/>
    <property type="match status" value="1"/>
</dbReference>
<feature type="transmembrane region" description="Helical" evidence="7">
    <location>
        <begin position="258"/>
        <end position="280"/>
    </location>
</feature>
<dbReference type="GO" id="GO:0022857">
    <property type="term" value="F:transmembrane transporter activity"/>
    <property type="evidence" value="ECO:0007669"/>
    <property type="project" value="InterPro"/>
</dbReference>
<dbReference type="Pfam" id="PF07690">
    <property type="entry name" value="MFS_1"/>
    <property type="match status" value="1"/>
</dbReference>
<reference evidence="9 10" key="1">
    <citation type="journal article" date="2022" name="Evol. Bioinform. Online">
        <title>Draft Genome Sequence of Oceanobacillus jordanicus Strain GSFE11, a Halotolerant Plant Growth-Promoting Bacterial Endophyte Isolated From the Jordan Valley.</title>
        <authorList>
            <person name="Alhindi T."/>
            <person name="Albdaiwi R."/>
        </authorList>
    </citation>
    <scope>NUCLEOTIDE SEQUENCE [LARGE SCALE GENOMIC DNA]</scope>
    <source>
        <strain evidence="9 10">GSFE11</strain>
    </source>
</reference>
<dbReference type="InterPro" id="IPR020846">
    <property type="entry name" value="MFS_dom"/>
</dbReference>
<keyword evidence="2" id="KW-0813">Transport</keyword>
<evidence type="ECO:0000256" key="5">
    <source>
        <dbReference type="ARBA" id="ARBA00022989"/>
    </source>
</evidence>
<keyword evidence="10" id="KW-1185">Reference proteome</keyword>